<organism evidence="2 3">
    <name type="scientific">Enterococcus phoeniculicola ATCC BAA-412</name>
    <dbReference type="NCBI Taxonomy" id="1158610"/>
    <lineage>
        <taxon>Bacteria</taxon>
        <taxon>Bacillati</taxon>
        <taxon>Bacillota</taxon>
        <taxon>Bacilli</taxon>
        <taxon>Lactobacillales</taxon>
        <taxon>Enterococcaceae</taxon>
        <taxon>Enterococcus</taxon>
    </lineage>
</organism>
<feature type="transmembrane region" description="Helical" evidence="1">
    <location>
        <begin position="62"/>
        <end position="80"/>
    </location>
</feature>
<gene>
    <name evidence="2" type="ORF">UC3_03520</name>
</gene>
<dbReference type="STRING" id="154621.RV11_GL001816"/>
<dbReference type="EMBL" id="AJAT01000022">
    <property type="protein sequence ID" value="EOL41189.1"/>
    <property type="molecule type" value="Genomic_DNA"/>
</dbReference>
<dbReference type="OrthoDB" id="2768418at2"/>
<evidence type="ECO:0000256" key="1">
    <source>
        <dbReference type="SAM" id="Phobius"/>
    </source>
</evidence>
<proteinExistence type="predicted"/>
<dbReference type="PATRIC" id="fig|1158610.3.peg.3517"/>
<keyword evidence="1" id="KW-0472">Membrane</keyword>
<evidence type="ECO:0000313" key="2">
    <source>
        <dbReference type="EMBL" id="EOL41189.1"/>
    </source>
</evidence>
<evidence type="ECO:0000313" key="3">
    <source>
        <dbReference type="Proteomes" id="UP000013785"/>
    </source>
</evidence>
<name>R3TIC6_9ENTE</name>
<evidence type="ECO:0008006" key="4">
    <source>
        <dbReference type="Google" id="ProtNLM"/>
    </source>
</evidence>
<reference evidence="2 3" key="1">
    <citation type="submission" date="2013-02" db="EMBL/GenBank/DDBJ databases">
        <title>The Genome Sequence of Enterococcus phoeniculicola BAA-412.</title>
        <authorList>
            <consortium name="The Broad Institute Genome Sequencing Platform"/>
            <consortium name="The Broad Institute Genome Sequencing Center for Infectious Disease"/>
            <person name="Earl A.M."/>
            <person name="Gilmore M.S."/>
            <person name="Lebreton F."/>
            <person name="Walker B."/>
            <person name="Young S.K."/>
            <person name="Zeng Q."/>
            <person name="Gargeya S."/>
            <person name="Fitzgerald M."/>
            <person name="Haas B."/>
            <person name="Abouelleil A."/>
            <person name="Alvarado L."/>
            <person name="Arachchi H.M."/>
            <person name="Berlin A.M."/>
            <person name="Chapman S.B."/>
            <person name="Dewar J."/>
            <person name="Goldberg J."/>
            <person name="Griggs A."/>
            <person name="Gujja S."/>
            <person name="Hansen M."/>
            <person name="Howarth C."/>
            <person name="Imamovic A."/>
            <person name="Larimer J."/>
            <person name="McCowan C."/>
            <person name="Murphy C."/>
            <person name="Neiman D."/>
            <person name="Pearson M."/>
            <person name="Priest M."/>
            <person name="Roberts A."/>
            <person name="Saif S."/>
            <person name="Shea T."/>
            <person name="Sisk P."/>
            <person name="Sykes S."/>
            <person name="Wortman J."/>
            <person name="Nusbaum C."/>
            <person name="Birren B."/>
        </authorList>
    </citation>
    <scope>NUCLEOTIDE SEQUENCE [LARGE SCALE GENOMIC DNA]</scope>
    <source>
        <strain evidence="2 3">ATCC BAA-412</strain>
    </source>
</reference>
<comment type="caution">
    <text evidence="2">The sequence shown here is derived from an EMBL/GenBank/DDBJ whole genome shotgun (WGS) entry which is preliminary data.</text>
</comment>
<dbReference type="RefSeq" id="WP_010770150.1">
    <property type="nucleotide sequence ID" value="NZ_ASWE01000001.1"/>
</dbReference>
<dbReference type="Proteomes" id="UP000013785">
    <property type="component" value="Unassembled WGS sequence"/>
</dbReference>
<protein>
    <recommendedName>
        <fullName evidence="4">DUF4367 domain-containing protein</fullName>
    </recommendedName>
</protein>
<dbReference type="HOGENOM" id="CLU_575764_0_0_9"/>
<sequence>MVKQTNEEKKLKQISERIALKTFDEPTETHEFSDTYNKRKEELLKKVKKSSKKTKKYSTKKLFLAAAAALFIIPSTVYAANELYQWIVKQNDYKVTLSVDNQSTNETNNNYYKLKLDYLPDDMVPDKNADDKYSYKDNLSKGGLSFLLWKVQTSADFDVLYSEDTQEATFNNHRTLIVNKTSLKNEGFTKEVFVLFEKEGYVLQAYVGNDVPEEDLTNILSHLSLKESSKEEASTTVDFNDYKERLNEPGIVTPEVEGLPANSSNIHHIGDTVSINIPNDPEFKTKINYTINSVEVFDSIHDYQTEKFQDFSLEILKENQLVNKEGQLLPFNQRIISRGNGETTIDKVESTQQMTPKFVFVTAEIENPSNQPISDLMLQNAPQLLENKDGNWFPVSENKEVTAYTGEVDYLDAHGEGSHFYHLPTISAKEKLTIHYGFFVDQDQLSKLFLPVFYYDNFLNLNQPNLNFYDIRQ</sequence>
<dbReference type="eggNOG" id="ENOG50306RH">
    <property type="taxonomic scope" value="Bacteria"/>
</dbReference>
<accession>R3TIC6</accession>
<dbReference type="AlphaFoldDB" id="R3TIC6"/>
<keyword evidence="1" id="KW-1133">Transmembrane helix</keyword>
<keyword evidence="1" id="KW-0812">Transmembrane</keyword>
<keyword evidence="3" id="KW-1185">Reference proteome</keyword>